<reference evidence="9" key="1">
    <citation type="submission" date="2024-06" db="EMBL/GenBank/DDBJ databases">
        <authorList>
            <person name="Liu X."/>
            <person name="Lenzi L."/>
            <person name="Haldenby T S."/>
            <person name="Uol C."/>
        </authorList>
    </citation>
    <scope>NUCLEOTIDE SEQUENCE</scope>
</reference>
<dbReference type="InterPro" id="IPR029033">
    <property type="entry name" value="His_PPase_superfam"/>
</dbReference>
<dbReference type="AlphaFoldDB" id="A0AAV2T243"/>
<dbReference type="Proteomes" id="UP001497525">
    <property type="component" value="Unassembled WGS sequence"/>
</dbReference>
<dbReference type="GO" id="GO:0003993">
    <property type="term" value="F:acid phosphatase activity"/>
    <property type="evidence" value="ECO:0007669"/>
    <property type="project" value="UniProtKB-EC"/>
</dbReference>
<evidence type="ECO:0000313" key="9">
    <source>
        <dbReference type="EMBL" id="CAL5130096.1"/>
    </source>
</evidence>
<keyword evidence="4 8" id="KW-0732">Signal</keyword>
<evidence type="ECO:0000256" key="4">
    <source>
        <dbReference type="ARBA" id="ARBA00022729"/>
    </source>
</evidence>
<dbReference type="CDD" id="cd07061">
    <property type="entry name" value="HP_HAP_like"/>
    <property type="match status" value="1"/>
</dbReference>
<feature type="chain" id="PRO_5043808293" description="acid phosphatase" evidence="8">
    <location>
        <begin position="24"/>
        <end position="433"/>
    </location>
</feature>
<keyword evidence="7" id="KW-0325">Glycoprotein</keyword>
<organism evidence="9 10">
    <name type="scientific">Calicophoron daubneyi</name>
    <name type="common">Rumen fluke</name>
    <name type="synonym">Paramphistomum daubneyi</name>
    <dbReference type="NCBI Taxonomy" id="300641"/>
    <lineage>
        <taxon>Eukaryota</taxon>
        <taxon>Metazoa</taxon>
        <taxon>Spiralia</taxon>
        <taxon>Lophotrochozoa</taxon>
        <taxon>Platyhelminthes</taxon>
        <taxon>Trematoda</taxon>
        <taxon>Digenea</taxon>
        <taxon>Plagiorchiida</taxon>
        <taxon>Pronocephalata</taxon>
        <taxon>Paramphistomoidea</taxon>
        <taxon>Paramphistomidae</taxon>
        <taxon>Calicophoron</taxon>
    </lineage>
</organism>
<dbReference type="InterPro" id="IPR000560">
    <property type="entry name" value="His_Pase_clade-2"/>
</dbReference>
<feature type="signal peptide" evidence="8">
    <location>
        <begin position="1"/>
        <end position="23"/>
    </location>
</feature>
<gene>
    <name evidence="9" type="ORF">CDAUBV1_LOCUS1533</name>
</gene>
<dbReference type="PROSITE" id="PS00616">
    <property type="entry name" value="HIS_ACID_PHOSPHAT_1"/>
    <property type="match status" value="1"/>
</dbReference>
<dbReference type="PANTHER" id="PTHR11567:SF211">
    <property type="entry name" value="PROSTATIC ACID PHOSPHATASE"/>
    <property type="match status" value="1"/>
</dbReference>
<name>A0AAV2T243_CALDB</name>
<evidence type="ECO:0000256" key="7">
    <source>
        <dbReference type="ARBA" id="ARBA00023180"/>
    </source>
</evidence>
<comment type="caution">
    <text evidence="9">The sequence shown here is derived from an EMBL/GenBank/DDBJ whole genome shotgun (WGS) entry which is preliminary data.</text>
</comment>
<dbReference type="EC" id="3.1.3.2" evidence="3"/>
<comment type="similarity">
    <text evidence="2">Belongs to the histidine acid phosphatase family.</text>
</comment>
<evidence type="ECO:0000256" key="6">
    <source>
        <dbReference type="ARBA" id="ARBA00023157"/>
    </source>
</evidence>
<dbReference type="InterPro" id="IPR033379">
    <property type="entry name" value="Acid_Pase_AS"/>
</dbReference>
<proteinExistence type="inferred from homology"/>
<evidence type="ECO:0000256" key="2">
    <source>
        <dbReference type="ARBA" id="ARBA00005375"/>
    </source>
</evidence>
<comment type="catalytic activity">
    <reaction evidence="1">
        <text>a phosphate monoester + H2O = an alcohol + phosphate</text>
        <dbReference type="Rhea" id="RHEA:15017"/>
        <dbReference type="ChEBI" id="CHEBI:15377"/>
        <dbReference type="ChEBI" id="CHEBI:30879"/>
        <dbReference type="ChEBI" id="CHEBI:43474"/>
        <dbReference type="ChEBI" id="CHEBI:67140"/>
        <dbReference type="EC" id="3.1.3.2"/>
    </reaction>
</comment>
<sequence length="433" mass="50362">MQFSILLSPVLLVFTISLHCSRAEPLSWRKENVNSSDRNTHSMNSNQAELQQIHILFRHGDRAPIRRMFDNSTPVEILWPIGIGQLTASGIRQEFLLGRWLREQYNSFIPGRYNASDIYVRATETDRTIMSGQSFLAGLYNCIDPGRCPLMPMGIAWRPIPVHTVSSNDDIEFLAAGCRREKKLWDEQIASVEMKEYMQRHQDLVYLLEKKTNYRPITSRRIYEIGDVLYCMKSINATLPEWCTAERFKEIMDIRQFYWKTMLLTSHEGLQLHAGIFLKKMSDTLTAATRRSSPYEESEVKRLMVYSAHDVNVDQLRSILKQYDDKIVDYAGAVILELFGPKPPGKPDEYYMRFRYKAGWRDSVGDYFQIPPCAQKPAKEGCRLDQFMEYLKPFCLTKNEYVERCKLTDGSGKPFLSKWVIMMGALALLSYRW</sequence>
<dbReference type="EMBL" id="CAXLJL010000057">
    <property type="protein sequence ID" value="CAL5130096.1"/>
    <property type="molecule type" value="Genomic_DNA"/>
</dbReference>
<dbReference type="Gene3D" id="3.40.50.1240">
    <property type="entry name" value="Phosphoglycerate mutase-like"/>
    <property type="match status" value="1"/>
</dbReference>
<evidence type="ECO:0000256" key="8">
    <source>
        <dbReference type="SAM" id="SignalP"/>
    </source>
</evidence>
<dbReference type="SUPFAM" id="SSF53254">
    <property type="entry name" value="Phosphoglycerate mutase-like"/>
    <property type="match status" value="1"/>
</dbReference>
<accession>A0AAV2T243</accession>
<keyword evidence="5" id="KW-0378">Hydrolase</keyword>
<evidence type="ECO:0000256" key="5">
    <source>
        <dbReference type="ARBA" id="ARBA00022801"/>
    </source>
</evidence>
<keyword evidence="6" id="KW-1015">Disulfide bond</keyword>
<evidence type="ECO:0000256" key="1">
    <source>
        <dbReference type="ARBA" id="ARBA00000032"/>
    </source>
</evidence>
<evidence type="ECO:0000256" key="3">
    <source>
        <dbReference type="ARBA" id="ARBA00012646"/>
    </source>
</evidence>
<dbReference type="Pfam" id="PF00328">
    <property type="entry name" value="His_Phos_2"/>
    <property type="match status" value="1"/>
</dbReference>
<dbReference type="PANTHER" id="PTHR11567">
    <property type="entry name" value="ACID PHOSPHATASE-RELATED"/>
    <property type="match status" value="1"/>
</dbReference>
<protein>
    <recommendedName>
        <fullName evidence="3">acid phosphatase</fullName>
        <ecNumber evidence="3">3.1.3.2</ecNumber>
    </recommendedName>
</protein>
<evidence type="ECO:0000313" key="10">
    <source>
        <dbReference type="Proteomes" id="UP001497525"/>
    </source>
</evidence>
<dbReference type="InterPro" id="IPR050645">
    <property type="entry name" value="Histidine_acid_phosphatase"/>
</dbReference>